<evidence type="ECO:0000259" key="2">
    <source>
        <dbReference type="Pfam" id="PF00266"/>
    </source>
</evidence>
<keyword evidence="3" id="KW-0032">Aminotransferase</keyword>
<organism evidence="3 4">
    <name type="scientific">Crenothrix polyspora</name>
    <dbReference type="NCBI Taxonomy" id="360316"/>
    <lineage>
        <taxon>Bacteria</taxon>
        <taxon>Pseudomonadati</taxon>
        <taxon>Pseudomonadota</taxon>
        <taxon>Gammaproteobacteria</taxon>
        <taxon>Methylococcales</taxon>
        <taxon>Crenotrichaceae</taxon>
        <taxon>Crenothrix</taxon>
    </lineage>
</organism>
<dbReference type="Pfam" id="PF00266">
    <property type="entry name" value="Aminotran_5"/>
    <property type="match status" value="1"/>
</dbReference>
<dbReference type="PANTHER" id="PTHR43586">
    <property type="entry name" value="CYSTEINE DESULFURASE"/>
    <property type="match status" value="1"/>
</dbReference>
<keyword evidence="3" id="KW-0808">Transferase</keyword>
<dbReference type="EMBL" id="FUKI01000165">
    <property type="protein sequence ID" value="SJM96087.1"/>
    <property type="molecule type" value="Genomic_DNA"/>
</dbReference>
<evidence type="ECO:0000313" key="3">
    <source>
        <dbReference type="EMBL" id="SJM96087.1"/>
    </source>
</evidence>
<keyword evidence="1" id="KW-0663">Pyridoxal phosphate</keyword>
<keyword evidence="4" id="KW-1185">Reference proteome</keyword>
<dbReference type="OrthoDB" id="9764293at2"/>
<proteinExistence type="predicted"/>
<protein>
    <submittedName>
        <fullName evidence="3">Aminotransferase class V</fullName>
    </submittedName>
</protein>
<dbReference type="GO" id="GO:0008483">
    <property type="term" value="F:transaminase activity"/>
    <property type="evidence" value="ECO:0007669"/>
    <property type="project" value="UniProtKB-KW"/>
</dbReference>
<dbReference type="InterPro" id="IPR000192">
    <property type="entry name" value="Aminotrans_V_dom"/>
</dbReference>
<dbReference type="RefSeq" id="WP_087145060.1">
    <property type="nucleotide sequence ID" value="NZ_FUKI01000165.1"/>
</dbReference>
<dbReference type="InterPro" id="IPR015422">
    <property type="entry name" value="PyrdxlP-dep_Trfase_small"/>
</dbReference>
<evidence type="ECO:0000313" key="4">
    <source>
        <dbReference type="Proteomes" id="UP000195667"/>
    </source>
</evidence>
<accession>A0A1R4HIN1</accession>
<dbReference type="PANTHER" id="PTHR43586:SF15">
    <property type="entry name" value="BLR3095 PROTEIN"/>
    <property type="match status" value="1"/>
</dbReference>
<dbReference type="InterPro" id="IPR015421">
    <property type="entry name" value="PyrdxlP-dep_Trfase_major"/>
</dbReference>
<feature type="domain" description="Aminotransferase class V" evidence="2">
    <location>
        <begin position="12"/>
        <end position="345"/>
    </location>
</feature>
<reference evidence="4" key="1">
    <citation type="submission" date="2017-02" db="EMBL/GenBank/DDBJ databases">
        <authorList>
            <person name="Daims H."/>
        </authorList>
    </citation>
    <scope>NUCLEOTIDE SEQUENCE [LARGE SCALE GENOMIC DNA]</scope>
</reference>
<dbReference type="AlphaFoldDB" id="A0A1R4HIN1"/>
<dbReference type="Proteomes" id="UP000195667">
    <property type="component" value="Unassembled WGS sequence"/>
</dbReference>
<dbReference type="InterPro" id="IPR015424">
    <property type="entry name" value="PyrdxlP-dep_Trfase"/>
</dbReference>
<dbReference type="SUPFAM" id="SSF53383">
    <property type="entry name" value="PLP-dependent transferases"/>
    <property type="match status" value="1"/>
</dbReference>
<dbReference type="Gene3D" id="3.90.1150.10">
    <property type="entry name" value="Aspartate Aminotransferase, domain 1"/>
    <property type="match status" value="1"/>
</dbReference>
<evidence type="ECO:0000256" key="1">
    <source>
        <dbReference type="ARBA" id="ARBA00022898"/>
    </source>
</evidence>
<gene>
    <name evidence="3" type="ORF">CRENPOLYSF1_850005</name>
</gene>
<dbReference type="Gene3D" id="3.40.640.10">
    <property type="entry name" value="Type I PLP-dependent aspartate aminotransferase-like (Major domain)"/>
    <property type="match status" value="1"/>
</dbReference>
<sequence>MLPLFPVVENCIYLNHAAVAPWPQPTVDALQQFAQQNLNFGASYYPTWLTVEQALREKVVTLLNADSIDNIALVKNTSEGLSFVAYGYPWHSGDNVVGIRQEFPSNRFVWQSLANKNVAFRPLDLQTLGGLTAEHALMALCDSHTRILAVSSVQYTTGLRLNLPLLGEFCRQHGILFCVDAIQQLGVIPFDVVACQADIVVADGHKWLMGPEGLAIFYVSDAARNCLQLTQYGWHMVEHSGDYQAETFTPAASARRFECGSPNMLGIHALNASLGLLLDTGIERIWRQVSAKIDLLADQLRQVTSVSVLSDLAVERRSGILTFTAGAENNTRIMESFKQYPVIAAERGGGIRLSPHFYTPDSQLLATVGVIAAAVF</sequence>
<name>A0A1R4HIN1_9GAMM</name>